<evidence type="ECO:0000256" key="3">
    <source>
        <dbReference type="ARBA" id="ARBA00023002"/>
    </source>
</evidence>
<dbReference type="GO" id="GO:0016705">
    <property type="term" value="F:oxidoreductase activity, acting on paired donors, with incorporation or reduction of molecular oxygen"/>
    <property type="evidence" value="ECO:0007669"/>
    <property type="project" value="InterPro"/>
</dbReference>
<dbReference type="GO" id="GO:0051213">
    <property type="term" value="F:dioxygenase activity"/>
    <property type="evidence" value="ECO:0007669"/>
    <property type="project" value="UniProtKB-KW"/>
</dbReference>
<evidence type="ECO:0000259" key="4">
    <source>
        <dbReference type="SMART" id="SM00702"/>
    </source>
</evidence>
<dbReference type="SMART" id="SM00702">
    <property type="entry name" value="P4Hc"/>
    <property type="match status" value="1"/>
</dbReference>
<organism evidence="5 6">
    <name type="scientific">Polarella glacialis</name>
    <name type="common">Dinoflagellate</name>
    <dbReference type="NCBI Taxonomy" id="89957"/>
    <lineage>
        <taxon>Eukaryota</taxon>
        <taxon>Sar</taxon>
        <taxon>Alveolata</taxon>
        <taxon>Dinophyceae</taxon>
        <taxon>Suessiales</taxon>
        <taxon>Suessiaceae</taxon>
        <taxon>Polarella</taxon>
    </lineage>
</organism>
<name>A0A813ITB0_POLGL</name>
<dbReference type="GO" id="GO:0031418">
    <property type="term" value="F:L-ascorbic acid binding"/>
    <property type="evidence" value="ECO:0007669"/>
    <property type="project" value="InterPro"/>
</dbReference>
<dbReference type="Proteomes" id="UP000626109">
    <property type="component" value="Unassembled WGS sequence"/>
</dbReference>
<accession>A0A813ITB0</accession>
<reference evidence="5" key="1">
    <citation type="submission" date="2021-02" db="EMBL/GenBank/DDBJ databases">
        <authorList>
            <person name="Dougan E. K."/>
            <person name="Rhodes N."/>
            <person name="Thang M."/>
            <person name="Chan C."/>
        </authorList>
    </citation>
    <scope>NUCLEOTIDE SEQUENCE</scope>
</reference>
<keyword evidence="2" id="KW-0223">Dioxygenase</keyword>
<dbReference type="EMBL" id="CAJNNW010013330">
    <property type="protein sequence ID" value="CAE8655255.1"/>
    <property type="molecule type" value="Genomic_DNA"/>
</dbReference>
<dbReference type="GO" id="GO:0005506">
    <property type="term" value="F:iron ion binding"/>
    <property type="evidence" value="ECO:0007669"/>
    <property type="project" value="InterPro"/>
</dbReference>
<gene>
    <name evidence="5" type="ORF">PGLA2088_LOCUS11523</name>
</gene>
<comment type="cofactor">
    <cofactor evidence="1">
        <name>L-ascorbate</name>
        <dbReference type="ChEBI" id="CHEBI:38290"/>
    </cofactor>
</comment>
<sequence>AIKAGFREKIHDRGCLMLMWHSEKGSGRLLKTQVFAAWLHAATSWRAARRSALGLATGGTEALIIGVFFEWRHVSQGLGRDRLVLARNTAREALHVRGSSLVEFHNRRRFDRMLVAQCLDGWRQVTRSTRAKLQTAMALSWGCESMLMAAVVPRWKQVCVATRHAAAETACNKLQAALWQRGLRAAATLVQGQGKECQLLIDAAERRVSQGSEGRIVHAYQYAPDALQSIWESFRTRVWSGRGDTSASAGVEPLERLPVCYLNSEARKLSDTILRDRLLPFLERELPDFCRGRFGKCEGLRDMTFSYSNNEPAVNRYVKGGEFPAHKDGYDVTVNVVLSEPEAFTGGGTAFWSQTFFGRLDRFFGTEILLKPPPGMGVVFNGGLSHAGRATESGLRHIYVASFSLTPAGVSKQRE</sequence>
<dbReference type="InterPro" id="IPR006620">
    <property type="entry name" value="Pro_4_hyd_alph"/>
</dbReference>
<evidence type="ECO:0000313" key="6">
    <source>
        <dbReference type="Proteomes" id="UP000626109"/>
    </source>
</evidence>
<protein>
    <recommendedName>
        <fullName evidence="4">Prolyl 4-hydroxylase alpha subunit domain-containing protein</fullName>
    </recommendedName>
</protein>
<comment type="caution">
    <text evidence="5">The sequence shown here is derived from an EMBL/GenBank/DDBJ whole genome shotgun (WGS) entry which is preliminary data.</text>
</comment>
<feature type="non-terminal residue" evidence="5">
    <location>
        <position position="1"/>
    </location>
</feature>
<feature type="domain" description="Prolyl 4-hydroxylase alpha subunit" evidence="4">
    <location>
        <begin position="210"/>
        <end position="404"/>
    </location>
</feature>
<dbReference type="AlphaFoldDB" id="A0A813ITB0"/>
<evidence type="ECO:0000313" key="5">
    <source>
        <dbReference type="EMBL" id="CAE8655255.1"/>
    </source>
</evidence>
<proteinExistence type="predicted"/>
<keyword evidence="3" id="KW-0560">Oxidoreductase</keyword>
<evidence type="ECO:0000256" key="2">
    <source>
        <dbReference type="ARBA" id="ARBA00022964"/>
    </source>
</evidence>
<dbReference type="Gene3D" id="2.60.120.620">
    <property type="entry name" value="q2cbj1_9rhob like domain"/>
    <property type="match status" value="1"/>
</dbReference>
<evidence type="ECO:0000256" key="1">
    <source>
        <dbReference type="ARBA" id="ARBA00001961"/>
    </source>
</evidence>